<protein>
    <recommendedName>
        <fullName evidence="3">BTB domain-containing protein</fullName>
    </recommendedName>
</protein>
<keyword evidence="2" id="KW-0677">Repeat</keyword>
<dbReference type="Gene3D" id="3.30.710.10">
    <property type="entry name" value="Potassium Channel Kv1.1, Chain A"/>
    <property type="match status" value="1"/>
</dbReference>
<evidence type="ECO:0000313" key="4">
    <source>
        <dbReference type="EMBL" id="KAJ3583384.1"/>
    </source>
</evidence>
<evidence type="ECO:0000259" key="3">
    <source>
        <dbReference type="PROSITE" id="PS50097"/>
    </source>
</evidence>
<keyword evidence="1" id="KW-0880">Kelch repeat</keyword>
<sequence>VGGFDGEISLSSAEAYSPAPGAWRPVPSMISARGNFCLAVLGELLYVVGGHDGLSTTFNAERYDDEAEQRARHDCVPQRAQLLRGLGTGRPDPGQKAMDEQQDVDGVGQAVGAERTMSARTCNIFNKLRLNGELCDLVIEAEGVAFNAHKIILCGCSPYFR</sequence>
<dbReference type="InterPro" id="IPR011333">
    <property type="entry name" value="SKP1/BTB/POZ_sf"/>
</dbReference>
<dbReference type="PANTHER" id="PTHR45632:SF3">
    <property type="entry name" value="KELCH-LIKE PROTEIN 32"/>
    <property type="match status" value="1"/>
</dbReference>
<dbReference type="InterPro" id="IPR006652">
    <property type="entry name" value="Kelch_1"/>
</dbReference>
<dbReference type="SMART" id="SM00612">
    <property type="entry name" value="Kelch"/>
    <property type="match status" value="2"/>
</dbReference>
<keyword evidence="5" id="KW-1185">Reference proteome</keyword>
<dbReference type="InterPro" id="IPR000210">
    <property type="entry name" value="BTB/POZ_dom"/>
</dbReference>
<proteinExistence type="predicted"/>
<dbReference type="Gene3D" id="2.120.10.80">
    <property type="entry name" value="Kelch-type beta propeller"/>
    <property type="match status" value="1"/>
</dbReference>
<dbReference type="EMBL" id="JANIIK010000384">
    <property type="protein sequence ID" value="KAJ3583384.1"/>
    <property type="molecule type" value="Genomic_DNA"/>
</dbReference>
<dbReference type="OrthoDB" id="191037at2759"/>
<dbReference type="SUPFAM" id="SSF54695">
    <property type="entry name" value="POZ domain"/>
    <property type="match status" value="1"/>
</dbReference>
<dbReference type="AlphaFoldDB" id="A0A9Q0D727"/>
<organism evidence="4 5">
    <name type="scientific">Muraenolepis orangiensis</name>
    <name type="common">Patagonian moray cod</name>
    <dbReference type="NCBI Taxonomy" id="630683"/>
    <lineage>
        <taxon>Eukaryota</taxon>
        <taxon>Metazoa</taxon>
        <taxon>Chordata</taxon>
        <taxon>Craniata</taxon>
        <taxon>Vertebrata</taxon>
        <taxon>Euteleostomi</taxon>
        <taxon>Actinopterygii</taxon>
        <taxon>Neopterygii</taxon>
        <taxon>Teleostei</taxon>
        <taxon>Neoteleostei</taxon>
        <taxon>Acanthomorphata</taxon>
        <taxon>Zeiogadaria</taxon>
        <taxon>Gadariae</taxon>
        <taxon>Gadiformes</taxon>
        <taxon>Muraenolepidoidei</taxon>
        <taxon>Muraenolepididae</taxon>
        <taxon>Muraenolepis</taxon>
    </lineage>
</organism>
<accession>A0A9Q0D727</accession>
<feature type="domain" description="BTB" evidence="3">
    <location>
        <begin position="135"/>
        <end position="161"/>
    </location>
</feature>
<evidence type="ECO:0000256" key="2">
    <source>
        <dbReference type="ARBA" id="ARBA00022737"/>
    </source>
</evidence>
<name>A0A9Q0D727_9TELE</name>
<dbReference type="Proteomes" id="UP001148018">
    <property type="component" value="Unassembled WGS sequence"/>
</dbReference>
<dbReference type="Pfam" id="PF01344">
    <property type="entry name" value="Kelch_1"/>
    <property type="match status" value="2"/>
</dbReference>
<dbReference type="Pfam" id="PF00651">
    <property type="entry name" value="BTB"/>
    <property type="match status" value="1"/>
</dbReference>
<dbReference type="SUPFAM" id="SSF117281">
    <property type="entry name" value="Kelch motif"/>
    <property type="match status" value="1"/>
</dbReference>
<comment type="caution">
    <text evidence="4">The sequence shown here is derived from an EMBL/GenBank/DDBJ whole genome shotgun (WGS) entry which is preliminary data.</text>
</comment>
<evidence type="ECO:0000313" key="5">
    <source>
        <dbReference type="Proteomes" id="UP001148018"/>
    </source>
</evidence>
<evidence type="ECO:0000256" key="1">
    <source>
        <dbReference type="ARBA" id="ARBA00022441"/>
    </source>
</evidence>
<feature type="non-terminal residue" evidence="4">
    <location>
        <position position="161"/>
    </location>
</feature>
<dbReference type="PROSITE" id="PS50097">
    <property type="entry name" value="BTB"/>
    <property type="match status" value="1"/>
</dbReference>
<gene>
    <name evidence="4" type="ORF">NHX12_017491</name>
</gene>
<dbReference type="InterPro" id="IPR015915">
    <property type="entry name" value="Kelch-typ_b-propeller"/>
</dbReference>
<dbReference type="PANTHER" id="PTHR45632">
    <property type="entry name" value="LD33804P"/>
    <property type="match status" value="1"/>
</dbReference>
<reference evidence="4" key="1">
    <citation type="submission" date="2022-07" db="EMBL/GenBank/DDBJ databases">
        <title>Chromosome-level genome of Muraenolepis orangiensis.</title>
        <authorList>
            <person name="Kim J."/>
        </authorList>
    </citation>
    <scope>NUCLEOTIDE SEQUENCE</scope>
    <source>
        <strain evidence="4">KU_S4_2022</strain>
        <tissue evidence="4">Muscle</tissue>
    </source>
</reference>